<comment type="caution">
    <text evidence="3">The sequence shown here is derived from an EMBL/GenBank/DDBJ whole genome shotgun (WGS) entry which is preliminary data.</text>
</comment>
<keyword evidence="4" id="KW-1185">Reference proteome</keyword>
<evidence type="ECO:0000313" key="4">
    <source>
        <dbReference type="Proteomes" id="UP000631114"/>
    </source>
</evidence>
<gene>
    <name evidence="3" type="ORF">IFM89_013601</name>
</gene>
<feature type="compositionally biased region" description="Acidic residues" evidence="1">
    <location>
        <begin position="645"/>
        <end position="657"/>
    </location>
</feature>
<protein>
    <recommendedName>
        <fullName evidence="2">XS domain-containing protein</fullName>
    </recommendedName>
</protein>
<feature type="region of interest" description="Disordered" evidence="1">
    <location>
        <begin position="953"/>
        <end position="981"/>
    </location>
</feature>
<feature type="region of interest" description="Disordered" evidence="1">
    <location>
        <begin position="637"/>
        <end position="662"/>
    </location>
</feature>
<dbReference type="Gene3D" id="3.30.70.2890">
    <property type="entry name" value="XS domain"/>
    <property type="match status" value="1"/>
</dbReference>
<proteinExistence type="predicted"/>
<dbReference type="AlphaFoldDB" id="A0A835LJ71"/>
<evidence type="ECO:0000259" key="2">
    <source>
        <dbReference type="Pfam" id="PF03468"/>
    </source>
</evidence>
<dbReference type="Pfam" id="PF03468">
    <property type="entry name" value="XS"/>
    <property type="match status" value="1"/>
</dbReference>
<evidence type="ECO:0000313" key="3">
    <source>
        <dbReference type="EMBL" id="KAF9596815.1"/>
    </source>
</evidence>
<feature type="compositionally biased region" description="Basic and acidic residues" evidence="1">
    <location>
        <begin position="961"/>
        <end position="973"/>
    </location>
</feature>
<feature type="compositionally biased region" description="Basic and acidic residues" evidence="1">
    <location>
        <begin position="454"/>
        <end position="474"/>
    </location>
</feature>
<feature type="region of interest" description="Disordered" evidence="1">
    <location>
        <begin position="447"/>
        <end position="475"/>
    </location>
</feature>
<dbReference type="OrthoDB" id="777694at2759"/>
<feature type="region of interest" description="Disordered" evidence="1">
    <location>
        <begin position="588"/>
        <end position="609"/>
    </location>
</feature>
<feature type="domain" description="XS" evidence="2">
    <location>
        <begin position="777"/>
        <end position="886"/>
    </location>
</feature>
<evidence type="ECO:0000256" key="1">
    <source>
        <dbReference type="SAM" id="MobiDB-lite"/>
    </source>
</evidence>
<dbReference type="InterPro" id="IPR038588">
    <property type="entry name" value="XS_domain_sf"/>
</dbReference>
<accession>A0A835LJ71</accession>
<dbReference type="EMBL" id="JADFTS010000007">
    <property type="protein sequence ID" value="KAF9596815.1"/>
    <property type="molecule type" value="Genomic_DNA"/>
</dbReference>
<dbReference type="PANTHER" id="PTHR46619:SF2">
    <property type="entry name" value="XS DOMAIN PROTEIN"/>
    <property type="match status" value="1"/>
</dbReference>
<sequence>MKDTRIVDHSRIRSPRVDEIRIRRTTEMHHEPFLPAGNYAQEKRPIRRSSLSPPVEPEMSGRIINGHRRGGSIERGLFLDHGHRRGTSMERGIFIDGRDDSRSPTFVKSLKWSHMDEEEILFRERHLPRDVLIDGQNNSRLLMPEYRTLNGEGSPRLMHFGGSGPSGSRFIHDKDLRGCAYLPHQVIGPTFNAGPSGGNFPSSSTGNLSNRLRDDEELQFRNNLRSNKIIVREEDQILLHSRNVYDPMLVSSHPKDFDSLTSGVSNSQDSLQLHGYGKREAIGSDGYSHAPSFEFERDPRVFSNELAFYNRDPRSYAKGEHQEFDYHEHGRREEGNPRYWSEIYQKERPIEQGAYAKRDMFRPSLSRSVVDEVQYIENSRRNLRESSSRGYYSLQGEPPSNYGDIKSNTRATDGDREYIGSGSNIFGMKPISTFGRTHAGGDYGFGREAGPLPYKERSKMPKVPESDPNRHRNDVSPLRKVKAEEVIIYEPTERLHKRRYPIDEEISRHNDRIMPISDRVISRQVQELSYSDDHCTDEHLRGLSSSKRLRFDHLHHRKSGRPYEERISSRVSASNDFIPSHDLPGRLHRRSIDNFPTGDRNMDIKGRLRPCTSNHRDLYPMEKRHDFYRSDRSWKRDRDGKYDVEPSDDGNPLEDWDTPVKPDLPEDSDEFKKLVDSLFLQYCKWVNTKPSTRRRYTEQGNAGILLCIVCGRLSKEFMDTRCLVTHTFMSRKVGKRAHHLALHRAICVLMGWKSVVTLTGACVYDVLPETEALTLKEDLILWPPLVIIHNSAILDNNSEGREVITIEDMESILRGMGFSGGKTKVRHGSLGRSANQSILVVKFLPTFPGLQEAEKLHKYYLEKKRGREEFQKLGSNDCDRLSDVAEGLPDKKMEHVLYGHLLGWHTHTQLQEQIHTSGIIETSFSPCQRTDQINSIFAKNASGQKVQEYMQKKTDANSFHRTREEERQKDPKQFRKSQNWKPRMKLMVSAAYEARTKGF</sequence>
<name>A0A835LJ71_9MAGN</name>
<feature type="region of interest" description="Disordered" evidence="1">
    <location>
        <begin position="43"/>
        <end position="67"/>
    </location>
</feature>
<dbReference type="InterPro" id="IPR005380">
    <property type="entry name" value="XS_domain"/>
</dbReference>
<reference evidence="3 4" key="1">
    <citation type="submission" date="2020-10" db="EMBL/GenBank/DDBJ databases">
        <title>The Coptis chinensis genome and diversification of protoberbering-type alkaloids.</title>
        <authorList>
            <person name="Wang B."/>
            <person name="Shu S."/>
            <person name="Song C."/>
            <person name="Liu Y."/>
        </authorList>
    </citation>
    <scope>NUCLEOTIDE SEQUENCE [LARGE SCALE GENOMIC DNA]</scope>
    <source>
        <strain evidence="3">HL-2020</strain>
        <tissue evidence="3">Leaf</tissue>
    </source>
</reference>
<feature type="region of interest" description="Disordered" evidence="1">
    <location>
        <begin position="381"/>
        <end position="416"/>
    </location>
</feature>
<organism evidence="3 4">
    <name type="scientific">Coptis chinensis</name>
    <dbReference type="NCBI Taxonomy" id="261450"/>
    <lineage>
        <taxon>Eukaryota</taxon>
        <taxon>Viridiplantae</taxon>
        <taxon>Streptophyta</taxon>
        <taxon>Embryophyta</taxon>
        <taxon>Tracheophyta</taxon>
        <taxon>Spermatophyta</taxon>
        <taxon>Magnoliopsida</taxon>
        <taxon>Ranunculales</taxon>
        <taxon>Ranunculaceae</taxon>
        <taxon>Coptidoideae</taxon>
        <taxon>Coptis</taxon>
    </lineage>
</organism>
<dbReference type="PANTHER" id="PTHR46619">
    <property type="entry name" value="RNA RECOGNITION MOTIF XS DOMAIN PROTEIN-RELATED"/>
    <property type="match status" value="1"/>
</dbReference>
<dbReference type="Proteomes" id="UP000631114">
    <property type="component" value="Unassembled WGS sequence"/>
</dbReference>
<dbReference type="GO" id="GO:0031047">
    <property type="term" value="P:regulatory ncRNA-mediated gene silencing"/>
    <property type="evidence" value="ECO:0007669"/>
    <property type="project" value="InterPro"/>
</dbReference>